<accession>A0ABU5ADY3</accession>
<evidence type="ECO:0000313" key="2">
    <source>
        <dbReference type="Proteomes" id="UP001285154"/>
    </source>
</evidence>
<proteinExistence type="predicted"/>
<dbReference type="Proteomes" id="UP001285154">
    <property type="component" value="Unassembled WGS sequence"/>
</dbReference>
<dbReference type="RefSeq" id="WP_320253114.1">
    <property type="nucleotide sequence ID" value="NZ_JAVIIQ010000021.1"/>
</dbReference>
<keyword evidence="2" id="KW-1185">Reference proteome</keyword>
<sequence length="97" mass="10764">MTDDMMNLRTLVEKTPDADLLREMIGFAAELNTCRDTSTNSACEIAALIRDFSITRRCRCLCSSAEKVVGIGQAFINLCLTPRELLRLQAPACNHQS</sequence>
<evidence type="ECO:0000313" key="1">
    <source>
        <dbReference type="EMBL" id="MDX8535488.1"/>
    </source>
</evidence>
<dbReference type="EMBL" id="JAVIIQ010000021">
    <property type="protein sequence ID" value="MDX8535488.1"/>
    <property type="molecule type" value="Genomic_DNA"/>
</dbReference>
<gene>
    <name evidence="1" type="ORF">RFM42_31255</name>
</gene>
<reference evidence="1 2" key="1">
    <citation type="submission" date="2023-08" db="EMBL/GenBank/DDBJ databases">
        <title>Implementing the SeqCode for naming new Mesorhizobium species isolated from Vachellia karroo root nodules.</title>
        <authorList>
            <person name="Van Lill M."/>
        </authorList>
    </citation>
    <scope>NUCLEOTIDE SEQUENCE [LARGE SCALE GENOMIC DNA]</scope>
    <source>
        <strain evidence="1 2">VK25D</strain>
    </source>
</reference>
<protein>
    <submittedName>
        <fullName evidence="1">Uncharacterized protein</fullName>
    </submittedName>
</protein>
<comment type="caution">
    <text evidence="1">The sequence shown here is derived from an EMBL/GenBank/DDBJ whole genome shotgun (WGS) entry which is preliminary data.</text>
</comment>
<name>A0ABU5ADY3_9HYPH</name>
<organism evidence="1 2">
    <name type="scientific">Mesorhizobium vachelliae</name>
    <dbReference type="NCBI Taxonomy" id="3072309"/>
    <lineage>
        <taxon>Bacteria</taxon>
        <taxon>Pseudomonadati</taxon>
        <taxon>Pseudomonadota</taxon>
        <taxon>Alphaproteobacteria</taxon>
        <taxon>Hyphomicrobiales</taxon>
        <taxon>Phyllobacteriaceae</taxon>
        <taxon>Mesorhizobium</taxon>
    </lineage>
</organism>